<keyword evidence="13" id="KW-1015">Disulfide bond</keyword>
<dbReference type="CDD" id="cd14066">
    <property type="entry name" value="STKc_IRAK"/>
    <property type="match status" value="1"/>
</dbReference>
<dbReference type="OrthoDB" id="1720310at2759"/>
<dbReference type="InterPro" id="IPR024788">
    <property type="entry name" value="Malectin-like_Carb-bd_dom"/>
</dbReference>
<evidence type="ECO:0000313" key="17">
    <source>
        <dbReference type="Proteomes" id="UP001652660"/>
    </source>
</evidence>
<dbReference type="AlphaFoldDB" id="A0A6P6W7X4"/>
<evidence type="ECO:0000256" key="3">
    <source>
        <dbReference type="ARBA" id="ARBA00022475"/>
    </source>
</evidence>
<comment type="subcellular location">
    <subcellularLocation>
        <location evidence="1">Cell membrane</location>
        <topology evidence="1">Single-pass membrane protein</topology>
    </subcellularLocation>
    <subcellularLocation>
        <location evidence="2">Membrane</location>
        <topology evidence="2">Single-pass type I membrane protein</topology>
    </subcellularLocation>
</comment>
<proteinExistence type="predicted"/>
<dbReference type="Gene3D" id="1.10.510.10">
    <property type="entry name" value="Transferase(Phosphotransferase) domain 1"/>
    <property type="match status" value="2"/>
</dbReference>
<evidence type="ECO:0000256" key="7">
    <source>
        <dbReference type="ARBA" id="ARBA00022729"/>
    </source>
</evidence>
<dbReference type="GO" id="GO:0051707">
    <property type="term" value="P:response to other organism"/>
    <property type="evidence" value="ECO:0007669"/>
    <property type="project" value="UniProtKB-ARBA"/>
</dbReference>
<dbReference type="FunFam" id="1.10.510.10:FF:000468">
    <property type="entry name" value="PTI1-like tyrosine-protein kinase 3"/>
    <property type="match status" value="1"/>
</dbReference>
<dbReference type="Pfam" id="PF12819">
    <property type="entry name" value="Malectin_like"/>
    <property type="match status" value="1"/>
</dbReference>
<dbReference type="Proteomes" id="UP001652660">
    <property type="component" value="Chromosome 2e"/>
</dbReference>
<gene>
    <name evidence="18" type="primary">LOC113730705</name>
</gene>
<evidence type="ECO:0000256" key="9">
    <source>
        <dbReference type="ARBA" id="ARBA00022777"/>
    </source>
</evidence>
<dbReference type="PANTHER" id="PTHR27003">
    <property type="entry name" value="OS07G0166700 PROTEIN"/>
    <property type="match status" value="1"/>
</dbReference>
<dbReference type="GO" id="GO:0004674">
    <property type="term" value="F:protein serine/threonine kinase activity"/>
    <property type="evidence" value="ECO:0007669"/>
    <property type="project" value="UniProtKB-KW"/>
</dbReference>
<dbReference type="PROSITE" id="PS00107">
    <property type="entry name" value="PROTEIN_KINASE_ATP"/>
    <property type="match status" value="1"/>
</dbReference>
<evidence type="ECO:0000256" key="6">
    <source>
        <dbReference type="ARBA" id="ARBA00022692"/>
    </source>
</evidence>
<dbReference type="GO" id="GO:0004714">
    <property type="term" value="F:transmembrane receptor protein tyrosine kinase activity"/>
    <property type="evidence" value="ECO:0007669"/>
    <property type="project" value="InterPro"/>
</dbReference>
<dbReference type="GO" id="GO:0009506">
    <property type="term" value="C:plasmodesma"/>
    <property type="evidence" value="ECO:0007669"/>
    <property type="project" value="TreeGrafter"/>
</dbReference>
<evidence type="ECO:0000256" key="10">
    <source>
        <dbReference type="ARBA" id="ARBA00022840"/>
    </source>
</evidence>
<dbReference type="SMART" id="SM00220">
    <property type="entry name" value="S_TKc"/>
    <property type="match status" value="2"/>
</dbReference>
<keyword evidence="12" id="KW-0472">Membrane</keyword>
<dbReference type="Gene3D" id="2.60.120.430">
    <property type="entry name" value="Galactose-binding lectin"/>
    <property type="match status" value="2"/>
</dbReference>
<dbReference type="FunFam" id="3.30.200.20:FF:000039">
    <property type="entry name" value="receptor-like protein kinase FERONIA"/>
    <property type="match status" value="1"/>
</dbReference>
<dbReference type="GeneID" id="113730705"/>
<dbReference type="RefSeq" id="XP_027111374.1">
    <property type="nucleotide sequence ID" value="XM_027255573.2"/>
</dbReference>
<dbReference type="FunFam" id="2.60.120.430:FF:000003">
    <property type="entry name" value="FERONIA receptor-like kinase"/>
    <property type="match status" value="1"/>
</dbReference>
<dbReference type="InterPro" id="IPR045272">
    <property type="entry name" value="ANXUR1/2-like"/>
</dbReference>
<dbReference type="InterPro" id="IPR000719">
    <property type="entry name" value="Prot_kinase_dom"/>
</dbReference>
<keyword evidence="9" id="KW-0418">Kinase</keyword>
<evidence type="ECO:0000256" key="15">
    <source>
        <dbReference type="PROSITE-ProRule" id="PRU10141"/>
    </source>
</evidence>
<keyword evidence="4" id="KW-0723">Serine/threonine-protein kinase</keyword>
<keyword evidence="5" id="KW-0808">Transferase</keyword>
<evidence type="ECO:0000256" key="14">
    <source>
        <dbReference type="ARBA" id="ARBA00023180"/>
    </source>
</evidence>
<keyword evidence="14" id="KW-0325">Glycoprotein</keyword>
<accession>A0A6P6W7X4</accession>
<dbReference type="Pfam" id="PF07714">
    <property type="entry name" value="PK_Tyr_Ser-Thr"/>
    <property type="match status" value="1"/>
</dbReference>
<evidence type="ECO:0000256" key="1">
    <source>
        <dbReference type="ARBA" id="ARBA00004162"/>
    </source>
</evidence>
<dbReference type="PANTHER" id="PTHR27003:SF467">
    <property type="entry name" value="PROTEIN KINASE DOMAIN-CONTAINING PROTEIN"/>
    <property type="match status" value="1"/>
</dbReference>
<sequence>MYLNPVFGVTLYLYSYILLSFCDHHVIVFVNGGYKTPATATYDIGDVAINCGSVGNSAALDGREWIGEASSKFMPSLQPRGKSRSSTALQESSLSVDPVPYTTARISATPFYYTFQVSPGQKFIRLHFYPASYRGFEKSMDFFTVKAGPFTLLRDFSASYAADTSSVKYLVKEFCVNVEENRELNIVFSPSLSSKSRNTYAFVNGIELISIPTGLYHTLDGDLGARIVNLMNRFHVIDNSTALEVIQRLNIGGNSISPIEDFGMFRRWSEDANYLLEPAGVHQVSHLAKRIKYTNMPAFIAPPKLYQTSWKIERDARANKMHKLTWRIPADLGFGYLVRLHFSQFGAEMSTNEQREFRVVINNHIAEAKANVIEWSGGAAIPAYRDYLVKVKGETEGRNCDLLISLESFDVFVFGLLNGVEIFKLSNLENSLATPIPTFPERVLPSWNLKKQYVFLALGQGNFPVTSSMTILIILVNIAVFNLRQMWKEEFHQGKDTQTTTTEASYRCFSLSEIESATQNFNEAFVIGQGGFGKVYRGVIHETSEVVAIKRLKSKSKQGAHEFWTEVGTLSKLRHIHLVSLIGYCNESQKMILVYEYVPCGTLADNLYKNRRNKTAFVPLCWEQRLRICIGAARGLDYLHTGTEYGVIHRDVKDTNILLDENFVAKISDFGLSKLEKTSQSKSYVSTRVKGTLGYLDPYYFRTHQLTRKSDVFAFGIVLLVVLCGRPAMDTENLEQRSLLSCFQECISKGEIDEIIDRFLQGKVSPKSLKIFVKSIQNCLHNDPKERPTMAQVVVSLEDALKRQESTNVSVAEMATIPGDAHWDIGKPIKKKEPCYHFPIDDIRAATDNFSDRTVIMQDAFRKVHRGFLQNMQREVCIYWFKQKVEEEEVLKFGEQMEMLSQLRHPNLLSLLGYCYHENEMYLVFDYVGNRTLSSNLYRSREKGPLNWKCKLQICIGVAKALDYLHNGTQKTVIHMDLRPATILLDINCVPKVSNFGLSKIGHIDPWAKQSAAGVVSETLDHMCPEDISLGVQCLTEKSDVYSFGLVLLEVLCCRRSLSKNSLRDSVRRSIRTKTLHQIVNYLEGEVATACLAEYLKIAFSCLQVQAARRPSMDTVVEKLEFALQLQENAEATKPEVKGKGHDGFKLEDIYKQIPNLTSTKPKWKRPLLFSVCRE</sequence>
<evidence type="ECO:0000256" key="12">
    <source>
        <dbReference type="ARBA" id="ARBA00023136"/>
    </source>
</evidence>
<dbReference type="InterPro" id="IPR011009">
    <property type="entry name" value="Kinase-like_dom_sf"/>
</dbReference>
<keyword evidence="17" id="KW-1185">Reference proteome</keyword>
<protein>
    <submittedName>
        <fullName evidence="18">Receptor-like protein kinase FERONIA</fullName>
    </submittedName>
</protein>
<evidence type="ECO:0000256" key="5">
    <source>
        <dbReference type="ARBA" id="ARBA00022679"/>
    </source>
</evidence>
<keyword evidence="11" id="KW-1133">Transmembrane helix</keyword>
<feature type="domain" description="Protein kinase" evidence="16">
    <location>
        <begin position="521"/>
        <end position="801"/>
    </location>
</feature>
<dbReference type="InterPro" id="IPR001245">
    <property type="entry name" value="Ser-Thr/Tyr_kinase_cat_dom"/>
</dbReference>
<dbReference type="Pfam" id="PF00069">
    <property type="entry name" value="Pkinase"/>
    <property type="match status" value="1"/>
</dbReference>
<dbReference type="Gene3D" id="3.30.200.20">
    <property type="entry name" value="Phosphorylase Kinase, domain 1"/>
    <property type="match status" value="2"/>
</dbReference>
<dbReference type="InterPro" id="IPR017441">
    <property type="entry name" value="Protein_kinase_ATP_BS"/>
</dbReference>
<dbReference type="InterPro" id="IPR008271">
    <property type="entry name" value="Ser/Thr_kinase_AS"/>
</dbReference>
<evidence type="ECO:0000256" key="4">
    <source>
        <dbReference type="ARBA" id="ARBA00022527"/>
    </source>
</evidence>
<evidence type="ECO:0000256" key="8">
    <source>
        <dbReference type="ARBA" id="ARBA00022741"/>
    </source>
</evidence>
<feature type="domain" description="Protein kinase" evidence="16">
    <location>
        <begin position="850"/>
        <end position="1123"/>
    </location>
</feature>
<evidence type="ECO:0000256" key="13">
    <source>
        <dbReference type="ARBA" id="ARBA00023157"/>
    </source>
</evidence>
<evidence type="ECO:0000313" key="18">
    <source>
        <dbReference type="RefSeq" id="XP_027111374.1"/>
    </source>
</evidence>
<evidence type="ECO:0000256" key="11">
    <source>
        <dbReference type="ARBA" id="ARBA00022989"/>
    </source>
</evidence>
<feature type="binding site" evidence="15">
    <location>
        <position position="550"/>
    </location>
    <ligand>
        <name>ATP</name>
        <dbReference type="ChEBI" id="CHEBI:30616"/>
    </ligand>
</feature>
<keyword evidence="6" id="KW-0812">Transmembrane</keyword>
<keyword evidence="10 15" id="KW-0067">ATP-binding</keyword>
<evidence type="ECO:0000259" key="16">
    <source>
        <dbReference type="PROSITE" id="PS50011"/>
    </source>
</evidence>
<organism evidence="17 18">
    <name type="scientific">Coffea arabica</name>
    <name type="common">Arabian coffee</name>
    <dbReference type="NCBI Taxonomy" id="13443"/>
    <lineage>
        <taxon>Eukaryota</taxon>
        <taxon>Viridiplantae</taxon>
        <taxon>Streptophyta</taxon>
        <taxon>Embryophyta</taxon>
        <taxon>Tracheophyta</taxon>
        <taxon>Spermatophyta</taxon>
        <taxon>Magnoliopsida</taxon>
        <taxon>eudicotyledons</taxon>
        <taxon>Gunneridae</taxon>
        <taxon>Pentapetalae</taxon>
        <taxon>asterids</taxon>
        <taxon>lamiids</taxon>
        <taxon>Gentianales</taxon>
        <taxon>Rubiaceae</taxon>
        <taxon>Ixoroideae</taxon>
        <taxon>Gardenieae complex</taxon>
        <taxon>Bertiereae - Coffeeae clade</taxon>
        <taxon>Coffeeae</taxon>
        <taxon>Coffea</taxon>
    </lineage>
</organism>
<name>A0A6P6W7X4_COFAR</name>
<keyword evidence="3" id="KW-1003">Cell membrane</keyword>
<dbReference type="GO" id="GO:0005524">
    <property type="term" value="F:ATP binding"/>
    <property type="evidence" value="ECO:0007669"/>
    <property type="project" value="UniProtKB-UniRule"/>
</dbReference>
<keyword evidence="8 15" id="KW-0547">Nucleotide-binding</keyword>
<reference evidence="18" key="2">
    <citation type="submission" date="2025-08" db="UniProtKB">
        <authorList>
            <consortium name="RefSeq"/>
        </authorList>
    </citation>
    <scope>IDENTIFICATION</scope>
    <source>
        <tissue evidence="18">Leaves</tissue>
    </source>
</reference>
<dbReference type="PROSITE" id="PS50011">
    <property type="entry name" value="PROTEIN_KINASE_DOM"/>
    <property type="match status" value="2"/>
</dbReference>
<dbReference type="PROSITE" id="PS00108">
    <property type="entry name" value="PROTEIN_KINASE_ST"/>
    <property type="match status" value="1"/>
</dbReference>
<dbReference type="SUPFAM" id="SSF56112">
    <property type="entry name" value="Protein kinase-like (PK-like)"/>
    <property type="match status" value="2"/>
</dbReference>
<dbReference type="GO" id="GO:0005886">
    <property type="term" value="C:plasma membrane"/>
    <property type="evidence" value="ECO:0007669"/>
    <property type="project" value="UniProtKB-SubCell"/>
</dbReference>
<reference evidence="17" key="1">
    <citation type="journal article" date="2025" name="Foods">
        <title>Unveiling the Microbial Signatures of Arabica Coffee Cherries: Insights into Ripeness Specific Diversity, Functional Traits, and Implications for Quality and Safety.</title>
        <authorList>
            <consortium name="RefSeq"/>
            <person name="Tenea G.N."/>
            <person name="Cifuentes V."/>
            <person name="Reyes P."/>
            <person name="Cevallos-Vallejos M."/>
        </authorList>
    </citation>
    <scope>NUCLEOTIDE SEQUENCE [LARGE SCALE GENOMIC DNA]</scope>
</reference>
<keyword evidence="7" id="KW-0732">Signal</keyword>
<evidence type="ECO:0000256" key="2">
    <source>
        <dbReference type="ARBA" id="ARBA00004479"/>
    </source>
</evidence>
<dbReference type="FunFam" id="2.60.120.430:FF:000007">
    <property type="entry name" value="FERONIA receptor-like kinase"/>
    <property type="match status" value="1"/>
</dbReference>